<accession>A0ABM7NRT0</accession>
<dbReference type="EMBL" id="AP024483">
    <property type="protein sequence ID" value="BCS82806.1"/>
    <property type="molecule type" value="Genomic_DNA"/>
</dbReference>
<proteinExistence type="predicted"/>
<reference evidence="1 2" key="1">
    <citation type="submission" date="2021-02" db="EMBL/GenBank/DDBJ databases">
        <title>Cotonvirus japonicus, which uses Golgi apparatus of host cells for its virion factory, phylogenetically links tailed tupanvirus and icosahedral mimivirus.</title>
        <authorList>
            <person name="Takahashi H."/>
            <person name="Fukaya S."/>
            <person name="Song C."/>
            <person name="Murata K."/>
            <person name="Takemura M."/>
        </authorList>
    </citation>
    <scope>NUCLEOTIDE SEQUENCE [LARGE SCALE GENOMIC DNA]</scope>
</reference>
<evidence type="ECO:0000313" key="2">
    <source>
        <dbReference type="Proteomes" id="UP001321479"/>
    </source>
</evidence>
<organism evidence="1 2">
    <name type="scientific">Cotonvirus japonicus</name>
    <dbReference type="NCBI Taxonomy" id="2811091"/>
    <lineage>
        <taxon>Viruses</taxon>
        <taxon>Varidnaviria</taxon>
        <taxon>Bamfordvirae</taxon>
        <taxon>Nucleocytoviricota</taxon>
        <taxon>Megaviricetes</taxon>
        <taxon>Imitervirales</taxon>
        <taxon>Mimiviridae</taxon>
        <taxon>Megamimivirinae</taxon>
        <taxon>Cotonvirus</taxon>
        <taxon>Cotonvirus japonicum</taxon>
    </lineage>
</organism>
<keyword evidence="2" id="KW-1185">Reference proteome</keyword>
<protein>
    <submittedName>
        <fullName evidence="1">Oxidoreductase (C-term)</fullName>
    </submittedName>
</protein>
<dbReference type="GeneID" id="80558011"/>
<sequence>MSLRRQVFIEKAKKIHGGKYDYSNIIVDHDTIFVDLKCNSCERVFRTRIRSHLANKTGCRYCNCKKTIDKRNNAINFVELAHQVHGDLYDYSNTKYSRKNDKLEIYCKNCNKTFVKTYQDHITNKVGCKCQRTKKKYVKKNLTTEDFIEMSKQIHGENTFDYSKTIYINSAKKFTFLCKSCGYKMEQTFHVHMKFKGCTRCMRTIRISKQTTENWIKCAKSSCSHDLDYSKVVYTNSTTKITLGCRKHGDFEMYPYNFFAINIHCHQCRLEYHSKRH</sequence>
<dbReference type="Proteomes" id="UP001321479">
    <property type="component" value="Segment"/>
</dbReference>
<evidence type="ECO:0000313" key="1">
    <source>
        <dbReference type="EMBL" id="BCS82806.1"/>
    </source>
</evidence>
<dbReference type="RefSeq" id="YP_010841414.1">
    <property type="nucleotide sequence ID" value="NC_079139.1"/>
</dbReference>
<name>A0ABM7NRT0_9VIRU</name>